<gene>
    <name evidence="1" type="ORF">BACERE00221_03248</name>
</gene>
<protein>
    <submittedName>
        <fullName evidence="1">Uncharacterized protein</fullName>
    </submittedName>
</protein>
<dbReference type="Proteomes" id="UP000194435">
    <property type="component" value="Unassembled WGS sequence"/>
</dbReference>
<proteinExistence type="predicted"/>
<dbReference type="AlphaFoldDB" id="A0A9X8SI16"/>
<evidence type="ECO:0000313" key="2">
    <source>
        <dbReference type="Proteomes" id="UP000194435"/>
    </source>
</evidence>
<accession>A0A9X8SI16</accession>
<sequence>MICDCGGVLLVVSIEEPPAHLSKEKKLLYNRVCDVQCQTCGKIHYSQTYDDGTHINLVKTTKKI</sequence>
<organism evidence="1 2">
    <name type="scientific">Bacillus paranthracis</name>
    <dbReference type="NCBI Taxonomy" id="2026186"/>
    <lineage>
        <taxon>Bacteria</taxon>
        <taxon>Bacillati</taxon>
        <taxon>Bacillota</taxon>
        <taxon>Bacilli</taxon>
        <taxon>Bacillales</taxon>
        <taxon>Bacillaceae</taxon>
        <taxon>Bacillus</taxon>
        <taxon>Bacillus cereus group</taxon>
    </lineage>
</organism>
<evidence type="ECO:0000313" key="1">
    <source>
        <dbReference type="EMBL" id="SME19103.1"/>
    </source>
</evidence>
<name>A0A9X8SI16_9BACI</name>
<reference evidence="1 2" key="1">
    <citation type="submission" date="2017-04" db="EMBL/GenBank/DDBJ databases">
        <authorList>
            <person name="Criscuolo A."/>
        </authorList>
    </citation>
    <scope>NUCLEOTIDE SEQUENCE [LARGE SCALE GENOMIC DNA]</scope>
    <source>
        <strain evidence="1">16-00221</strain>
    </source>
</reference>
<comment type="caution">
    <text evidence="1">The sequence shown here is derived from an EMBL/GenBank/DDBJ whole genome shotgun (WGS) entry which is preliminary data.</text>
</comment>
<dbReference type="EMBL" id="FWZC01000044">
    <property type="protein sequence ID" value="SME19103.1"/>
    <property type="molecule type" value="Genomic_DNA"/>
</dbReference>